<dbReference type="PANTHER" id="PTHR14043">
    <property type="entry name" value="CCAAT DISPLACEMENT PROTEIN-RELATED"/>
    <property type="match status" value="1"/>
</dbReference>
<feature type="coiled-coil region" evidence="10">
    <location>
        <begin position="151"/>
        <end position="178"/>
    </location>
</feature>
<evidence type="ECO:0000256" key="2">
    <source>
        <dbReference type="ARBA" id="ARBA00006415"/>
    </source>
</evidence>
<evidence type="ECO:0000256" key="9">
    <source>
        <dbReference type="ARBA" id="ARBA00023136"/>
    </source>
</evidence>
<feature type="region of interest" description="Disordered" evidence="11">
    <location>
        <begin position="644"/>
        <end position="679"/>
    </location>
</feature>
<comment type="subcellular location">
    <subcellularLocation>
        <location evidence="1">Golgi apparatus membrane</location>
        <topology evidence="1">Single-pass type IV membrane protein</topology>
    </subcellularLocation>
</comment>
<feature type="compositionally biased region" description="Low complexity" evidence="11">
    <location>
        <begin position="662"/>
        <end position="671"/>
    </location>
</feature>
<dbReference type="EMBL" id="KQ965739">
    <property type="protein sequence ID" value="KXS19193.1"/>
    <property type="molecule type" value="Genomic_DNA"/>
</dbReference>
<protein>
    <recommendedName>
        <fullName evidence="3">Protein CASP</fullName>
    </recommendedName>
</protein>
<dbReference type="AlphaFoldDB" id="A0A139ARN6"/>
<evidence type="ECO:0000256" key="11">
    <source>
        <dbReference type="SAM" id="MobiDB-lite"/>
    </source>
</evidence>
<dbReference type="Pfam" id="PF08172">
    <property type="entry name" value="CASP_C"/>
    <property type="match status" value="1"/>
</dbReference>
<evidence type="ECO:0000256" key="4">
    <source>
        <dbReference type="ARBA" id="ARBA00022448"/>
    </source>
</evidence>
<evidence type="ECO:0000256" key="10">
    <source>
        <dbReference type="SAM" id="Coils"/>
    </source>
</evidence>
<evidence type="ECO:0000313" key="16">
    <source>
        <dbReference type="Proteomes" id="UP000070544"/>
    </source>
</evidence>
<feature type="coiled-coil region" evidence="10">
    <location>
        <begin position="553"/>
        <end position="601"/>
    </location>
</feature>
<feature type="transmembrane region" description="Helical" evidence="12">
    <location>
        <begin position="739"/>
        <end position="759"/>
    </location>
</feature>
<evidence type="ECO:0000313" key="15">
    <source>
        <dbReference type="EMBL" id="KXS19193.1"/>
    </source>
</evidence>
<feature type="domain" description="CASP C-terminal" evidence="13">
    <location>
        <begin position="462"/>
        <end position="755"/>
    </location>
</feature>
<reference evidence="15 16" key="1">
    <citation type="journal article" date="2015" name="Genome Biol. Evol.">
        <title>Phylogenomic analyses indicate that early fungi evolved digesting cell walls of algal ancestors of land plants.</title>
        <authorList>
            <person name="Chang Y."/>
            <person name="Wang S."/>
            <person name="Sekimoto S."/>
            <person name="Aerts A.L."/>
            <person name="Choi C."/>
            <person name="Clum A."/>
            <person name="LaButti K.M."/>
            <person name="Lindquist E.A."/>
            <person name="Yee Ngan C."/>
            <person name="Ohm R.A."/>
            <person name="Salamov A.A."/>
            <person name="Grigoriev I.V."/>
            <person name="Spatafora J.W."/>
            <person name="Berbee M.L."/>
        </authorList>
    </citation>
    <scope>NUCLEOTIDE SEQUENCE [LARGE SCALE GENOMIC DNA]</scope>
    <source>
        <strain evidence="15 16">JEL478</strain>
    </source>
</reference>
<keyword evidence="9 12" id="KW-0472">Membrane</keyword>
<keyword evidence="7" id="KW-0333">Golgi apparatus</keyword>
<evidence type="ECO:0000259" key="14">
    <source>
        <dbReference type="Pfam" id="PF25398"/>
    </source>
</evidence>
<evidence type="ECO:0000256" key="12">
    <source>
        <dbReference type="SAM" id="Phobius"/>
    </source>
</evidence>
<proteinExistence type="inferred from homology"/>
<gene>
    <name evidence="15" type="ORF">M427DRAFT_470776</name>
</gene>
<evidence type="ECO:0000259" key="13">
    <source>
        <dbReference type="Pfam" id="PF08172"/>
    </source>
</evidence>
<dbReference type="OMA" id="WQQEGFN"/>
<feature type="compositionally biased region" description="Polar residues" evidence="11">
    <location>
        <begin position="494"/>
        <end position="508"/>
    </location>
</feature>
<dbReference type="GO" id="GO:0006891">
    <property type="term" value="P:intra-Golgi vesicle-mediated transport"/>
    <property type="evidence" value="ECO:0007669"/>
    <property type="project" value="InterPro"/>
</dbReference>
<dbReference type="PANTHER" id="PTHR14043:SF2">
    <property type="entry name" value="HOMEOBOX PROTEIN CUT"/>
    <property type="match status" value="1"/>
</dbReference>
<organism evidence="15 16">
    <name type="scientific">Gonapodya prolifera (strain JEL478)</name>
    <name type="common">Monoblepharis prolifera</name>
    <dbReference type="NCBI Taxonomy" id="1344416"/>
    <lineage>
        <taxon>Eukaryota</taxon>
        <taxon>Fungi</taxon>
        <taxon>Fungi incertae sedis</taxon>
        <taxon>Chytridiomycota</taxon>
        <taxon>Chytridiomycota incertae sedis</taxon>
        <taxon>Monoblepharidomycetes</taxon>
        <taxon>Monoblepharidales</taxon>
        <taxon>Gonapodyaceae</taxon>
        <taxon>Gonapodya</taxon>
    </lineage>
</organism>
<dbReference type="InterPro" id="IPR012955">
    <property type="entry name" value="CASP_C"/>
</dbReference>
<dbReference type="Pfam" id="PF25398">
    <property type="entry name" value="CUX1_N"/>
    <property type="match status" value="1"/>
</dbReference>
<keyword evidence="6 12" id="KW-1133">Transmembrane helix</keyword>
<feature type="domain" description="Cux N-terminal" evidence="14">
    <location>
        <begin position="34"/>
        <end position="145"/>
    </location>
</feature>
<feature type="region of interest" description="Disordered" evidence="11">
    <location>
        <begin position="487"/>
        <end position="508"/>
    </location>
</feature>
<evidence type="ECO:0000256" key="6">
    <source>
        <dbReference type="ARBA" id="ARBA00022989"/>
    </source>
</evidence>
<evidence type="ECO:0000256" key="8">
    <source>
        <dbReference type="ARBA" id="ARBA00023054"/>
    </source>
</evidence>
<dbReference type="InterPro" id="IPR057476">
    <property type="entry name" value="Cux_N"/>
</dbReference>
<keyword evidence="4" id="KW-0813">Transport</keyword>
<name>A0A139ARN6_GONPJ</name>
<accession>A0A139ARN6</accession>
<evidence type="ECO:0000256" key="1">
    <source>
        <dbReference type="ARBA" id="ARBA00004409"/>
    </source>
</evidence>
<keyword evidence="5 12" id="KW-0812">Transmembrane</keyword>
<comment type="similarity">
    <text evidence="2">Belongs to the CASP family.</text>
</comment>
<keyword evidence="8 10" id="KW-0175">Coiled coil</keyword>
<dbReference type="GO" id="GO:0000139">
    <property type="term" value="C:Golgi membrane"/>
    <property type="evidence" value="ECO:0007669"/>
    <property type="project" value="UniProtKB-SubCell"/>
</dbReference>
<dbReference type="Proteomes" id="UP000070544">
    <property type="component" value="Unassembled WGS sequence"/>
</dbReference>
<evidence type="ECO:0000256" key="5">
    <source>
        <dbReference type="ARBA" id="ARBA00022692"/>
    </source>
</evidence>
<evidence type="ECO:0000256" key="7">
    <source>
        <dbReference type="ARBA" id="ARBA00023034"/>
    </source>
</evidence>
<feature type="region of interest" description="Disordered" evidence="11">
    <location>
        <begin position="296"/>
        <end position="317"/>
    </location>
</feature>
<evidence type="ECO:0000256" key="3">
    <source>
        <dbReference type="ARBA" id="ARBA00018691"/>
    </source>
</evidence>
<keyword evidence="16" id="KW-1185">Reference proteome</keyword>
<dbReference type="STRING" id="1344416.A0A139ARN6"/>
<sequence>MDHVDLETFALVEPESHEYTDGASEVRAVESSHVSAVDEAFSAWKKIDLPSLQRDLDERGILLSEIPSENNNARRKLAELTKEFRKIPDEEKLPHFRILLKSYQSEIDAFAKRSQVAQTAFLEIYRILSDAPDPAPIISAFIQQSHRMEVSQSLELDNKRLKSELDSALNQLGQVSKEAGDAGVLREKLLKQEVGLKQSVAKQVAEREAALEKDYGDRIAAMKERELYLSRQLEAVTTQFTHLRATHTAAQTRLLELSQKSSEETAARAAETEMVAQELDTVRAWLERSEGERRKLSDRVKQLEASGDHQPGAGDAVSSLSDELSVFETTPSPSVALLLSDLDRMRAENANSERMLRDRVVELEGDLEVSRAECEKLRPLLGVATELEKSRKELDVLKTVEFGDAYAVIADDSEMALTTSSPPDSVPLERLLLEKNRRIQGDLADHKMRLETALLQLEAVTNDRDKALSSAEKFQALVTKLEDDLDRISRGLGPSNTSSSSRDMATTSTEDVLTEALENLTSRSISDNLIHEHGGPPARELSERVNEIPNSIVPILTSQRDRYRQKNVELEEKNRVHLTKIGELQRTIDQLKEDNVKLYERTRYLQSYNAAKGVMEGPANVALSIPDRVNYVGEDDSKAALTTRIDMAGSTEHRKGYQGPKSSSNSPLGSSIGAYSLGHDTSSSRIDTYRNEYESRMDPFRRFHTQEQRSLIRNLPPTDRFSLRLANYVFGNRVTRTLFVSYLALLHLFVFALIVLEMMREECRHDHGRCTPVAE</sequence>
<dbReference type="OrthoDB" id="10257567at2759"/>